<keyword evidence="3" id="KW-1185">Reference proteome</keyword>
<dbReference type="EMBL" id="BAAAQX010000034">
    <property type="protein sequence ID" value="GAA2213692.1"/>
    <property type="molecule type" value="Genomic_DNA"/>
</dbReference>
<reference evidence="3" key="1">
    <citation type="journal article" date="2019" name="Int. J. Syst. Evol. Microbiol.">
        <title>The Global Catalogue of Microorganisms (GCM) 10K type strain sequencing project: providing services to taxonomists for standard genome sequencing and annotation.</title>
        <authorList>
            <consortium name="The Broad Institute Genomics Platform"/>
            <consortium name="The Broad Institute Genome Sequencing Center for Infectious Disease"/>
            <person name="Wu L."/>
            <person name="Ma J."/>
        </authorList>
    </citation>
    <scope>NUCLEOTIDE SEQUENCE [LARGE SCALE GENOMIC DNA]</scope>
    <source>
        <strain evidence="3">JCM 16114</strain>
    </source>
</reference>
<evidence type="ECO:0000313" key="3">
    <source>
        <dbReference type="Proteomes" id="UP001499843"/>
    </source>
</evidence>
<proteinExistence type="predicted"/>
<accession>A0ABP5PPU3</accession>
<protein>
    <submittedName>
        <fullName evidence="2">Uncharacterized protein</fullName>
    </submittedName>
</protein>
<organism evidence="2 3">
    <name type="scientific">Nonomuraea monospora</name>
    <dbReference type="NCBI Taxonomy" id="568818"/>
    <lineage>
        <taxon>Bacteria</taxon>
        <taxon>Bacillati</taxon>
        <taxon>Actinomycetota</taxon>
        <taxon>Actinomycetes</taxon>
        <taxon>Streptosporangiales</taxon>
        <taxon>Streptosporangiaceae</taxon>
        <taxon>Nonomuraea</taxon>
    </lineage>
</organism>
<evidence type="ECO:0000313" key="2">
    <source>
        <dbReference type="EMBL" id="GAA2213692.1"/>
    </source>
</evidence>
<feature type="compositionally biased region" description="Polar residues" evidence="1">
    <location>
        <begin position="97"/>
        <end position="108"/>
    </location>
</feature>
<sequence length="108" mass="11913">MNPPPRFTPGTTAVRRHVRQGEVWTAVPYRVLQDTDDYLVVAGWPSLRGLLSTTLIDTITNGDAADRKHPIRELASGAWELARWSPSPTCPARCGRTRTTTSTPDGWG</sequence>
<evidence type="ECO:0000256" key="1">
    <source>
        <dbReference type="SAM" id="MobiDB-lite"/>
    </source>
</evidence>
<name>A0ABP5PPU3_9ACTN</name>
<gene>
    <name evidence="2" type="ORF">GCM10009850_091550</name>
</gene>
<dbReference type="RefSeq" id="WP_344489779.1">
    <property type="nucleotide sequence ID" value="NZ_BAAAQX010000034.1"/>
</dbReference>
<dbReference type="Proteomes" id="UP001499843">
    <property type="component" value="Unassembled WGS sequence"/>
</dbReference>
<feature type="region of interest" description="Disordered" evidence="1">
    <location>
        <begin position="89"/>
        <end position="108"/>
    </location>
</feature>
<comment type="caution">
    <text evidence="2">The sequence shown here is derived from an EMBL/GenBank/DDBJ whole genome shotgun (WGS) entry which is preliminary data.</text>
</comment>
<dbReference type="Gene3D" id="2.40.380.10">
    <property type="entry name" value="FomD-like"/>
    <property type="match status" value="1"/>
</dbReference>
<dbReference type="InterPro" id="IPR035930">
    <property type="entry name" value="FomD-like_sf"/>
</dbReference>